<dbReference type="Proteomes" id="UP001254488">
    <property type="component" value="Unassembled WGS sequence"/>
</dbReference>
<feature type="transmembrane region" description="Helical" evidence="6">
    <location>
        <begin position="7"/>
        <end position="27"/>
    </location>
</feature>
<evidence type="ECO:0000256" key="6">
    <source>
        <dbReference type="SAM" id="Phobius"/>
    </source>
</evidence>
<evidence type="ECO:0000313" key="8">
    <source>
        <dbReference type="EMBL" id="MDT0555489.1"/>
    </source>
</evidence>
<protein>
    <submittedName>
        <fullName evidence="8">Lysophospholipid acyltransferase family protein</fullName>
    </submittedName>
</protein>
<evidence type="ECO:0000256" key="4">
    <source>
        <dbReference type="ARBA" id="ARBA00023098"/>
    </source>
</evidence>
<keyword evidence="6" id="KW-0812">Transmembrane</keyword>
<dbReference type="SUPFAM" id="SSF69593">
    <property type="entry name" value="Glycerol-3-phosphate (1)-acyltransferase"/>
    <property type="match status" value="1"/>
</dbReference>
<dbReference type="InterPro" id="IPR002123">
    <property type="entry name" value="Plipid/glycerol_acylTrfase"/>
</dbReference>
<keyword evidence="2" id="KW-0444">Lipid biosynthesis</keyword>
<keyword evidence="3" id="KW-0808">Transferase</keyword>
<dbReference type="RefSeq" id="WP_311332439.1">
    <property type="nucleotide sequence ID" value="NZ_JAVRHZ010000002.1"/>
</dbReference>
<dbReference type="GO" id="GO:0016746">
    <property type="term" value="F:acyltransferase activity"/>
    <property type="evidence" value="ECO:0007669"/>
    <property type="project" value="UniProtKB-KW"/>
</dbReference>
<dbReference type="Pfam" id="PF01553">
    <property type="entry name" value="Acyltransferase"/>
    <property type="match status" value="1"/>
</dbReference>
<proteinExistence type="predicted"/>
<organism evidence="8 9">
    <name type="scientific">Patiriisocius hiemis</name>
    <dbReference type="NCBI Taxonomy" id="3075604"/>
    <lineage>
        <taxon>Bacteria</taxon>
        <taxon>Pseudomonadati</taxon>
        <taxon>Bacteroidota</taxon>
        <taxon>Flavobacteriia</taxon>
        <taxon>Flavobacteriales</taxon>
        <taxon>Flavobacteriaceae</taxon>
        <taxon>Patiriisocius</taxon>
    </lineage>
</organism>
<feature type="domain" description="Phospholipid/glycerol acyltransferase" evidence="7">
    <location>
        <begin position="79"/>
        <end position="198"/>
    </location>
</feature>
<dbReference type="EMBL" id="JAVRHZ010000002">
    <property type="protein sequence ID" value="MDT0555489.1"/>
    <property type="molecule type" value="Genomic_DNA"/>
</dbReference>
<keyword evidence="5 8" id="KW-0012">Acyltransferase</keyword>
<evidence type="ECO:0000256" key="2">
    <source>
        <dbReference type="ARBA" id="ARBA00022516"/>
    </source>
</evidence>
<sequence length="247" mass="28138">MKLINQLLSYPLTILFYILFGIELLVFDLIQRITLSIFGYQAHKVSVDIFNGFLVRNLHVLGVRYTVKLPSSLPVGKPVIIVSNHQSMWDIPPLIWFLRKLHVKFISKKELGKGIPSVSYNLKYGGSVLIDRKDPLQATERIKTIAEYISKYNRSVVIFPEGTRSRDGIPKPFKRKGLETLLVNAQDAYILPISISNSWKLQKNGMFPIPLGAHLKFKVHEAIKASSFNHNELIENLETLVVSEIEN</sequence>
<evidence type="ECO:0000256" key="3">
    <source>
        <dbReference type="ARBA" id="ARBA00022679"/>
    </source>
</evidence>
<keyword evidence="6" id="KW-0472">Membrane</keyword>
<evidence type="ECO:0000256" key="5">
    <source>
        <dbReference type="ARBA" id="ARBA00023315"/>
    </source>
</evidence>
<comment type="caution">
    <text evidence="8">The sequence shown here is derived from an EMBL/GenBank/DDBJ whole genome shotgun (WGS) entry which is preliminary data.</text>
</comment>
<dbReference type="CDD" id="cd07989">
    <property type="entry name" value="LPLAT_AGPAT-like"/>
    <property type="match status" value="1"/>
</dbReference>
<keyword evidence="9" id="KW-1185">Reference proteome</keyword>
<reference evidence="8 9" key="1">
    <citation type="submission" date="2023-09" db="EMBL/GenBank/DDBJ databases">
        <authorList>
            <person name="Rey-Velasco X."/>
        </authorList>
    </citation>
    <scope>NUCLEOTIDE SEQUENCE [LARGE SCALE GENOMIC DNA]</scope>
    <source>
        <strain evidence="8 9">W242</strain>
    </source>
</reference>
<dbReference type="PANTHER" id="PTHR10434">
    <property type="entry name" value="1-ACYL-SN-GLYCEROL-3-PHOSPHATE ACYLTRANSFERASE"/>
    <property type="match status" value="1"/>
</dbReference>
<keyword evidence="6" id="KW-1133">Transmembrane helix</keyword>
<evidence type="ECO:0000256" key="1">
    <source>
        <dbReference type="ARBA" id="ARBA00005189"/>
    </source>
</evidence>
<name>A0ABU2YBB0_9FLAO</name>
<keyword evidence="4" id="KW-0443">Lipid metabolism</keyword>
<dbReference type="SMART" id="SM00563">
    <property type="entry name" value="PlsC"/>
    <property type="match status" value="1"/>
</dbReference>
<dbReference type="PANTHER" id="PTHR10434:SF64">
    <property type="entry name" value="1-ACYL-SN-GLYCEROL-3-PHOSPHATE ACYLTRANSFERASE-RELATED"/>
    <property type="match status" value="1"/>
</dbReference>
<gene>
    <name evidence="8" type="ORF">RM538_05705</name>
</gene>
<accession>A0ABU2YBB0</accession>
<comment type="pathway">
    <text evidence="1">Lipid metabolism.</text>
</comment>
<evidence type="ECO:0000259" key="7">
    <source>
        <dbReference type="SMART" id="SM00563"/>
    </source>
</evidence>
<evidence type="ECO:0000313" key="9">
    <source>
        <dbReference type="Proteomes" id="UP001254488"/>
    </source>
</evidence>